<accession>A0A484AWC3</accession>
<sequence>MRCRRPLVLNLIQNPTLVAAAVAVSGLSIRSLGSHEQLMMHINTEWEQSECSQNMRMGFCYLEGDGDGDGDDDGVGTTEAA</sequence>
<dbReference type="EMBL" id="LSRL02000507">
    <property type="protein sequence ID" value="TDG40683.1"/>
    <property type="molecule type" value="Genomic_DNA"/>
</dbReference>
<evidence type="ECO:0000313" key="3">
    <source>
        <dbReference type="Proteomes" id="UP000295192"/>
    </source>
</evidence>
<organism evidence="2 3">
    <name type="scientific">Drosophila navojoa</name>
    <name type="common">Fruit fly</name>
    <dbReference type="NCBI Taxonomy" id="7232"/>
    <lineage>
        <taxon>Eukaryota</taxon>
        <taxon>Metazoa</taxon>
        <taxon>Ecdysozoa</taxon>
        <taxon>Arthropoda</taxon>
        <taxon>Hexapoda</taxon>
        <taxon>Insecta</taxon>
        <taxon>Pterygota</taxon>
        <taxon>Neoptera</taxon>
        <taxon>Endopterygota</taxon>
        <taxon>Diptera</taxon>
        <taxon>Brachycera</taxon>
        <taxon>Muscomorpha</taxon>
        <taxon>Ephydroidea</taxon>
        <taxon>Drosophilidae</taxon>
        <taxon>Drosophila</taxon>
    </lineage>
</organism>
<keyword evidence="1" id="KW-0732">Signal</keyword>
<comment type="caution">
    <text evidence="2">The sequence shown here is derived from an EMBL/GenBank/DDBJ whole genome shotgun (WGS) entry which is preliminary data.</text>
</comment>
<gene>
    <name evidence="2" type="ORF">AWZ03_012889</name>
</gene>
<evidence type="ECO:0000256" key="1">
    <source>
        <dbReference type="SAM" id="SignalP"/>
    </source>
</evidence>
<keyword evidence="3" id="KW-1185">Reference proteome</keyword>
<protein>
    <recommendedName>
        <fullName evidence="4">Secreted protein</fullName>
    </recommendedName>
</protein>
<feature type="signal peptide" evidence="1">
    <location>
        <begin position="1"/>
        <end position="20"/>
    </location>
</feature>
<evidence type="ECO:0000313" key="2">
    <source>
        <dbReference type="EMBL" id="TDG40683.1"/>
    </source>
</evidence>
<reference evidence="2 3" key="1">
    <citation type="journal article" date="2019" name="J. Hered.">
        <title>An Improved Genome Assembly for Drosophila navojoa, the Basal Species in the mojavensis Cluster.</title>
        <authorList>
            <person name="Vanderlinde T."/>
            <person name="Dupim E.G."/>
            <person name="Nazario-Yepiz N.O."/>
            <person name="Carvalho A.B."/>
        </authorList>
    </citation>
    <scope>NUCLEOTIDE SEQUENCE [LARGE SCALE GENOMIC DNA]</scope>
    <source>
        <strain evidence="2">Navoj_Jal97</strain>
        <tissue evidence="2">Whole organism</tissue>
    </source>
</reference>
<name>A0A484AWC3_DRONA</name>
<feature type="chain" id="PRO_5019809778" description="Secreted protein" evidence="1">
    <location>
        <begin position="21"/>
        <end position="81"/>
    </location>
</feature>
<evidence type="ECO:0008006" key="4">
    <source>
        <dbReference type="Google" id="ProtNLM"/>
    </source>
</evidence>
<dbReference type="AlphaFoldDB" id="A0A484AWC3"/>
<dbReference type="Proteomes" id="UP000295192">
    <property type="component" value="Unassembled WGS sequence"/>
</dbReference>
<proteinExistence type="predicted"/>